<evidence type="ECO:0000313" key="1">
    <source>
        <dbReference type="EMBL" id="MBE1563233.1"/>
    </source>
</evidence>
<dbReference type="Proteomes" id="UP000661607">
    <property type="component" value="Unassembled WGS sequence"/>
</dbReference>
<keyword evidence="2" id="KW-1185">Reference proteome</keyword>
<comment type="caution">
    <text evidence="1">The sequence shown here is derived from an EMBL/GenBank/DDBJ whole genome shotgun (WGS) entry which is preliminary data.</text>
</comment>
<organism evidence="1 2">
    <name type="scientific">Nonomuraea africana</name>
    <dbReference type="NCBI Taxonomy" id="46171"/>
    <lineage>
        <taxon>Bacteria</taxon>
        <taxon>Bacillati</taxon>
        <taxon>Actinomycetota</taxon>
        <taxon>Actinomycetes</taxon>
        <taxon>Streptosporangiales</taxon>
        <taxon>Streptosporangiaceae</taxon>
        <taxon>Nonomuraea</taxon>
    </lineage>
</organism>
<name>A0ABR9KNR0_9ACTN</name>
<sequence length="56" mass="6533">MADISVRFLTGLTSIFEIVGQDRPTRLTMTLNREAGNRQHIFYLQFYDVATRIMHS</sequence>
<dbReference type="EMBL" id="JADBEF010000001">
    <property type="protein sequence ID" value="MBE1563233.1"/>
    <property type="molecule type" value="Genomic_DNA"/>
</dbReference>
<evidence type="ECO:0000313" key="2">
    <source>
        <dbReference type="Proteomes" id="UP000661607"/>
    </source>
</evidence>
<protein>
    <submittedName>
        <fullName evidence="1">Uncharacterized protein</fullName>
    </submittedName>
</protein>
<proteinExistence type="predicted"/>
<reference evidence="1 2" key="1">
    <citation type="submission" date="2020-10" db="EMBL/GenBank/DDBJ databases">
        <title>Sequencing the genomes of 1000 actinobacteria strains.</title>
        <authorList>
            <person name="Klenk H.-P."/>
        </authorList>
    </citation>
    <scope>NUCLEOTIDE SEQUENCE [LARGE SCALE GENOMIC DNA]</scope>
    <source>
        <strain evidence="1 2">DSM 43748</strain>
    </source>
</reference>
<gene>
    <name evidence="1" type="ORF">H4W81_006012</name>
</gene>
<accession>A0ABR9KNR0</accession>